<sequence length="118" mass="12535">MNIKTFIFALSLILSPLTALAGGGHDHGHGHSHGPALISQSQAESVAAGRVMMLVEQEKVDKSWGAATIASAEKKMNGDQAEWLITFKNSHSSDSAKDTLYIFLSSTGDYIAANFTGK</sequence>
<dbReference type="OrthoDB" id="5298442at2"/>
<organism evidence="2 3">
    <name type="scientific">Mariprofundus aestuarium</name>
    <dbReference type="NCBI Taxonomy" id="1921086"/>
    <lineage>
        <taxon>Bacteria</taxon>
        <taxon>Pseudomonadati</taxon>
        <taxon>Pseudomonadota</taxon>
        <taxon>Candidatius Mariprofundia</taxon>
        <taxon>Mariprofundales</taxon>
        <taxon>Mariprofundaceae</taxon>
        <taxon>Mariprofundus</taxon>
    </lineage>
</organism>
<name>A0A2K8L1R4_MARES</name>
<feature type="chain" id="PRO_5014998257" evidence="1">
    <location>
        <begin position="22"/>
        <end position="118"/>
    </location>
</feature>
<feature type="signal peptide" evidence="1">
    <location>
        <begin position="1"/>
        <end position="21"/>
    </location>
</feature>
<dbReference type="EMBL" id="CP018799">
    <property type="protein sequence ID" value="ATX80159.1"/>
    <property type="molecule type" value="Genomic_DNA"/>
</dbReference>
<dbReference type="AlphaFoldDB" id="A0A2K8L1R4"/>
<gene>
    <name evidence="2" type="ORF">Ga0123461_1746</name>
</gene>
<keyword evidence="3" id="KW-1185">Reference proteome</keyword>
<keyword evidence="1" id="KW-0732">Signal</keyword>
<proteinExistence type="predicted"/>
<dbReference type="RefSeq" id="WP_100277963.1">
    <property type="nucleotide sequence ID" value="NZ_CP018799.1"/>
</dbReference>
<evidence type="ECO:0000313" key="2">
    <source>
        <dbReference type="EMBL" id="ATX80159.1"/>
    </source>
</evidence>
<protein>
    <submittedName>
        <fullName evidence="2">Uncharacterized protein</fullName>
    </submittedName>
</protein>
<dbReference type="KEGG" id="maes:Ga0123461_1746"/>
<dbReference type="Pfam" id="PF20098">
    <property type="entry name" value="DUF6488"/>
    <property type="match status" value="1"/>
</dbReference>
<evidence type="ECO:0000256" key="1">
    <source>
        <dbReference type="SAM" id="SignalP"/>
    </source>
</evidence>
<reference evidence="2 3" key="1">
    <citation type="submission" date="2016-12" db="EMBL/GenBank/DDBJ databases">
        <title>Isolation and genomic insights into novel planktonic Zetaproteobacteria from stratified waters of the Chesapeake Bay.</title>
        <authorList>
            <person name="McAllister S.M."/>
            <person name="Kato S."/>
            <person name="Chan C.S."/>
            <person name="Chiu B.K."/>
            <person name="Field E.K."/>
        </authorList>
    </citation>
    <scope>NUCLEOTIDE SEQUENCE [LARGE SCALE GENOMIC DNA]</scope>
    <source>
        <strain evidence="2 3">CP-5</strain>
    </source>
</reference>
<accession>A0A2K8L1R4</accession>
<dbReference type="Proteomes" id="UP000231701">
    <property type="component" value="Chromosome"/>
</dbReference>
<evidence type="ECO:0000313" key="3">
    <source>
        <dbReference type="Proteomes" id="UP000231701"/>
    </source>
</evidence>
<dbReference type="InterPro" id="IPR045503">
    <property type="entry name" value="DUF6488"/>
</dbReference>